<dbReference type="Pfam" id="PF00561">
    <property type="entry name" value="Abhydrolase_1"/>
    <property type="match status" value="1"/>
</dbReference>
<dbReference type="Gene3D" id="3.40.50.1820">
    <property type="entry name" value="alpha/beta hydrolase"/>
    <property type="match status" value="1"/>
</dbReference>
<gene>
    <name evidence="2" type="ORF">METZ01_LOCUS164954</name>
</gene>
<sequence>MSANAPKFLYVNTSVGQIHARVYENKGPTLVCLHPMPYSGGYYDSFCKHLTKATHFSAVSLDMIGYGRSETINAPITIQDYAQSSTEAIQALISTSTISNTISLLGFHTGSAIANEIGIAHPDLINSIVFVTYPFFNTEKREELLGSLSKSNIDDNLESLSSMWDFTVVNRAEGVPFERALSNFSDQLQNIDNGWFGFHAMFNYVSEERLPLLNQPTLIINDDSSLTEPTKTASEFIQNKTYTELKNTSGGIFELNTDQIVEQVQTFLSTN</sequence>
<evidence type="ECO:0000259" key="1">
    <source>
        <dbReference type="Pfam" id="PF00561"/>
    </source>
</evidence>
<dbReference type="PANTHER" id="PTHR43798:SF33">
    <property type="entry name" value="HYDROLASE, PUTATIVE (AFU_ORTHOLOGUE AFUA_2G14860)-RELATED"/>
    <property type="match status" value="1"/>
</dbReference>
<dbReference type="GO" id="GO:0016020">
    <property type="term" value="C:membrane"/>
    <property type="evidence" value="ECO:0007669"/>
    <property type="project" value="TreeGrafter"/>
</dbReference>
<dbReference type="InterPro" id="IPR050266">
    <property type="entry name" value="AB_hydrolase_sf"/>
</dbReference>
<dbReference type="SUPFAM" id="SSF53474">
    <property type="entry name" value="alpha/beta-Hydrolases"/>
    <property type="match status" value="1"/>
</dbReference>
<reference evidence="2" key="1">
    <citation type="submission" date="2018-05" db="EMBL/GenBank/DDBJ databases">
        <authorList>
            <person name="Lanie J.A."/>
            <person name="Ng W.-L."/>
            <person name="Kazmierczak K.M."/>
            <person name="Andrzejewski T.M."/>
            <person name="Davidsen T.M."/>
            <person name="Wayne K.J."/>
            <person name="Tettelin H."/>
            <person name="Glass J.I."/>
            <person name="Rusch D."/>
            <person name="Podicherti R."/>
            <person name="Tsui H.-C.T."/>
            <person name="Winkler M.E."/>
        </authorList>
    </citation>
    <scope>NUCLEOTIDE SEQUENCE</scope>
</reference>
<dbReference type="PANTHER" id="PTHR43798">
    <property type="entry name" value="MONOACYLGLYCEROL LIPASE"/>
    <property type="match status" value="1"/>
</dbReference>
<dbReference type="AlphaFoldDB" id="A0A382BE13"/>
<protein>
    <recommendedName>
        <fullName evidence="1">AB hydrolase-1 domain-containing protein</fullName>
    </recommendedName>
</protein>
<dbReference type="EMBL" id="UINC01029418">
    <property type="protein sequence ID" value="SVB12100.1"/>
    <property type="molecule type" value="Genomic_DNA"/>
</dbReference>
<proteinExistence type="predicted"/>
<name>A0A382BE13_9ZZZZ</name>
<accession>A0A382BE13</accession>
<evidence type="ECO:0000313" key="2">
    <source>
        <dbReference type="EMBL" id="SVB12100.1"/>
    </source>
</evidence>
<dbReference type="InterPro" id="IPR000073">
    <property type="entry name" value="AB_hydrolase_1"/>
</dbReference>
<feature type="domain" description="AB hydrolase-1" evidence="1">
    <location>
        <begin position="28"/>
        <end position="135"/>
    </location>
</feature>
<organism evidence="2">
    <name type="scientific">marine metagenome</name>
    <dbReference type="NCBI Taxonomy" id="408172"/>
    <lineage>
        <taxon>unclassified sequences</taxon>
        <taxon>metagenomes</taxon>
        <taxon>ecological metagenomes</taxon>
    </lineage>
</organism>
<dbReference type="InterPro" id="IPR029058">
    <property type="entry name" value="AB_hydrolase_fold"/>
</dbReference>